<evidence type="ECO:0000313" key="2">
    <source>
        <dbReference type="Proteomes" id="UP001164929"/>
    </source>
</evidence>
<name>A0AAD6Q7K2_9ROSI</name>
<evidence type="ECO:0000313" key="1">
    <source>
        <dbReference type="EMBL" id="KAJ6981876.1"/>
    </source>
</evidence>
<dbReference type="SUPFAM" id="SSF56112">
    <property type="entry name" value="Protein kinase-like (PK-like)"/>
    <property type="match status" value="1"/>
</dbReference>
<accession>A0AAD6Q7K2</accession>
<reference evidence="1" key="1">
    <citation type="journal article" date="2023" name="Mol. Ecol. Resour.">
        <title>Chromosome-level genome assembly of a triploid poplar Populus alba 'Berolinensis'.</title>
        <authorList>
            <person name="Chen S."/>
            <person name="Yu Y."/>
            <person name="Wang X."/>
            <person name="Wang S."/>
            <person name="Zhang T."/>
            <person name="Zhou Y."/>
            <person name="He R."/>
            <person name="Meng N."/>
            <person name="Wang Y."/>
            <person name="Liu W."/>
            <person name="Liu Z."/>
            <person name="Liu J."/>
            <person name="Guo Q."/>
            <person name="Huang H."/>
            <person name="Sederoff R.R."/>
            <person name="Wang G."/>
            <person name="Qu G."/>
            <person name="Chen S."/>
        </authorList>
    </citation>
    <scope>NUCLEOTIDE SEQUENCE</scope>
    <source>
        <strain evidence="1">SC-2020</strain>
    </source>
</reference>
<dbReference type="InterPro" id="IPR011009">
    <property type="entry name" value="Kinase-like_dom_sf"/>
</dbReference>
<proteinExistence type="predicted"/>
<sequence>MLLSCQQIKSMAANRQNDSRFVSSSQGESPTVWILHLLLGAAERCSSFEIRALGCVFAEMINGRPLFRGETGIPQAPVIFRQGATFTRLMLKIVYHALYINLRKPVAETWPTSLSADLLDGLPSLVQWLRV</sequence>
<organism evidence="1 2">
    <name type="scientific">Populus alba x Populus x berolinensis</name>
    <dbReference type="NCBI Taxonomy" id="444605"/>
    <lineage>
        <taxon>Eukaryota</taxon>
        <taxon>Viridiplantae</taxon>
        <taxon>Streptophyta</taxon>
        <taxon>Embryophyta</taxon>
        <taxon>Tracheophyta</taxon>
        <taxon>Spermatophyta</taxon>
        <taxon>Magnoliopsida</taxon>
        <taxon>eudicotyledons</taxon>
        <taxon>Gunneridae</taxon>
        <taxon>Pentapetalae</taxon>
        <taxon>rosids</taxon>
        <taxon>fabids</taxon>
        <taxon>Malpighiales</taxon>
        <taxon>Salicaceae</taxon>
        <taxon>Saliceae</taxon>
        <taxon>Populus</taxon>
    </lineage>
</organism>
<dbReference type="AlphaFoldDB" id="A0AAD6Q7K2"/>
<protein>
    <submittedName>
        <fullName evidence="1">Uncharacterized protein</fullName>
    </submittedName>
</protein>
<dbReference type="Gene3D" id="1.10.510.10">
    <property type="entry name" value="Transferase(Phosphotransferase) domain 1"/>
    <property type="match status" value="1"/>
</dbReference>
<comment type="caution">
    <text evidence="1">The sequence shown here is derived from an EMBL/GenBank/DDBJ whole genome shotgun (WGS) entry which is preliminary data.</text>
</comment>
<gene>
    <name evidence="1" type="ORF">NC653_025082</name>
</gene>
<dbReference type="Proteomes" id="UP001164929">
    <property type="component" value="Chromosome 10"/>
</dbReference>
<dbReference type="EMBL" id="JAQIZT010000010">
    <property type="protein sequence ID" value="KAJ6981876.1"/>
    <property type="molecule type" value="Genomic_DNA"/>
</dbReference>
<keyword evidence="2" id="KW-1185">Reference proteome</keyword>